<dbReference type="GO" id="GO:0016740">
    <property type="term" value="F:transferase activity"/>
    <property type="evidence" value="ECO:0007669"/>
    <property type="project" value="UniProtKB-KW"/>
</dbReference>
<keyword evidence="7" id="KW-0325">Glycoprotein</keyword>
<dbReference type="InterPro" id="IPR029058">
    <property type="entry name" value="AB_hydrolase_fold"/>
</dbReference>
<evidence type="ECO:0000256" key="5">
    <source>
        <dbReference type="ARBA" id="ARBA00022801"/>
    </source>
</evidence>
<evidence type="ECO:0000256" key="3">
    <source>
        <dbReference type="ARBA" id="ARBA00022723"/>
    </source>
</evidence>
<dbReference type="FunFam" id="3.40.720.10:FF:000023">
    <property type="entry name" value="Arylsulfatase A"/>
    <property type="match status" value="1"/>
</dbReference>
<reference evidence="10 11" key="1">
    <citation type="submission" date="2020-02" db="EMBL/GenBank/DDBJ databases">
        <title>Albibacoteraceae fam. nov., the first described family within the subdivision 4 Verrucomicrobia.</title>
        <authorList>
            <person name="Xi F."/>
        </authorList>
    </citation>
    <scope>NUCLEOTIDE SEQUENCE [LARGE SCALE GENOMIC DNA]</scope>
    <source>
        <strain evidence="10 11">CK1056</strain>
    </source>
</reference>
<dbReference type="Gene3D" id="3.30.1120.10">
    <property type="match status" value="1"/>
</dbReference>
<dbReference type="SUPFAM" id="SSF53649">
    <property type="entry name" value="Alkaline phosphatase-like"/>
    <property type="match status" value="2"/>
</dbReference>
<evidence type="ECO:0000256" key="7">
    <source>
        <dbReference type="ARBA" id="ARBA00023180"/>
    </source>
</evidence>
<evidence type="ECO:0000256" key="4">
    <source>
        <dbReference type="ARBA" id="ARBA00022729"/>
    </source>
</evidence>
<dbReference type="InterPro" id="IPR049492">
    <property type="entry name" value="BD-FAE-like_dom"/>
</dbReference>
<keyword evidence="3" id="KW-0479">Metal-binding</keyword>
<dbReference type="EMBL" id="JAAGNX010000001">
    <property type="protein sequence ID" value="NDV60996.1"/>
    <property type="molecule type" value="Genomic_DNA"/>
</dbReference>
<dbReference type="Gene3D" id="3.40.720.10">
    <property type="entry name" value="Alkaline Phosphatase, subunit A"/>
    <property type="match status" value="2"/>
</dbReference>
<protein>
    <submittedName>
        <fullName evidence="10">Sulfatase-like hydrolase/transferase</fullName>
    </submittedName>
</protein>
<dbReference type="GO" id="GO:0004065">
    <property type="term" value="F:arylsulfatase activity"/>
    <property type="evidence" value="ECO:0007669"/>
    <property type="project" value="TreeGrafter"/>
</dbReference>
<dbReference type="Pfam" id="PF00884">
    <property type="entry name" value="Sulfatase"/>
    <property type="match status" value="2"/>
</dbReference>
<feature type="domain" description="BD-FAE-like" evidence="9">
    <location>
        <begin position="50"/>
        <end position="244"/>
    </location>
</feature>
<evidence type="ECO:0000313" key="11">
    <source>
        <dbReference type="Proteomes" id="UP000478417"/>
    </source>
</evidence>
<keyword evidence="10" id="KW-0808">Transferase</keyword>
<dbReference type="PANTHER" id="PTHR42693">
    <property type="entry name" value="ARYLSULFATASE FAMILY MEMBER"/>
    <property type="match status" value="1"/>
</dbReference>
<dbReference type="InterPro" id="IPR050738">
    <property type="entry name" value="Sulfatase"/>
</dbReference>
<evidence type="ECO:0000259" key="8">
    <source>
        <dbReference type="Pfam" id="PF00884"/>
    </source>
</evidence>
<evidence type="ECO:0000256" key="6">
    <source>
        <dbReference type="ARBA" id="ARBA00022837"/>
    </source>
</evidence>
<evidence type="ECO:0000256" key="2">
    <source>
        <dbReference type="ARBA" id="ARBA00008779"/>
    </source>
</evidence>
<dbReference type="InterPro" id="IPR024607">
    <property type="entry name" value="Sulfatase_CS"/>
</dbReference>
<dbReference type="AlphaFoldDB" id="A0A6B2LY50"/>
<accession>A0A6B2LY50</accession>
<gene>
    <name evidence="10" type="ORF">G0Q06_00880</name>
</gene>
<evidence type="ECO:0000256" key="1">
    <source>
        <dbReference type="ARBA" id="ARBA00001913"/>
    </source>
</evidence>
<evidence type="ECO:0000259" key="9">
    <source>
        <dbReference type="Pfam" id="PF20434"/>
    </source>
</evidence>
<evidence type="ECO:0000313" key="10">
    <source>
        <dbReference type="EMBL" id="NDV60996.1"/>
    </source>
</evidence>
<dbReference type="GO" id="GO:0046872">
    <property type="term" value="F:metal ion binding"/>
    <property type="evidence" value="ECO:0007669"/>
    <property type="project" value="UniProtKB-KW"/>
</dbReference>
<dbReference type="SUPFAM" id="SSF53474">
    <property type="entry name" value="alpha/beta-Hydrolases"/>
    <property type="match status" value="1"/>
</dbReference>
<dbReference type="RefSeq" id="WP_163961519.1">
    <property type="nucleotide sequence ID" value="NZ_JAAGNX010000001.1"/>
</dbReference>
<comment type="similarity">
    <text evidence="2">Belongs to the sulfatase family.</text>
</comment>
<comment type="cofactor">
    <cofactor evidence="1">
        <name>Ca(2+)</name>
        <dbReference type="ChEBI" id="CHEBI:29108"/>
    </cofactor>
</comment>
<feature type="domain" description="Sulfatase N-terminal" evidence="8">
    <location>
        <begin position="734"/>
        <end position="1025"/>
    </location>
</feature>
<dbReference type="InterPro" id="IPR000917">
    <property type="entry name" value="Sulfatase_N"/>
</dbReference>
<dbReference type="PANTHER" id="PTHR42693:SF53">
    <property type="entry name" value="ENDO-4-O-SULFATASE"/>
    <property type="match status" value="1"/>
</dbReference>
<comment type="caution">
    <text evidence="10">The sequence shown here is derived from an EMBL/GenBank/DDBJ whole genome shotgun (WGS) entry which is preliminary data.</text>
</comment>
<keyword evidence="5 10" id="KW-0378">Hydrolase</keyword>
<feature type="domain" description="Sulfatase N-terminal" evidence="8">
    <location>
        <begin position="297"/>
        <end position="601"/>
    </location>
</feature>
<sequence>MAVIWRLPLNKVWINWPSFILILLLFSSSGRAEFVSDLIYGTAAGEELKLDLSVPEGEGPFPVCIIVHGGGFERGDKGIQVKPLFEPLNKAGFAWVSINYRLAPQHKYPGSVEDVETAIRWVKAHASEYSFDSKRIALIGESAGGYLVSQVGARNLGDTRVAAVVSFYGPSDLMTRFDATRGNPSSSFKNYFGVSEDTPATRERLIEASPVTYVRPGLPPFLLLHGDEDSRVPYEQSVILFKHLQSAGVPSEFITIKGGKHGIRGWSKMGSNYAVKVVAWLKKTLPATKRTKSKSKPNVVVLLSDDLGYADLECYGGPVKTPAIDGLAAAGIRFTDFYSGAAVCSPSRATLLTGRQHIRAGVYSWIDNKSNRSHLLEREITLAEVLKAAGYATAHFGKWHLGQPTSTMAKPTPSNHGFDDWFATENNAQPSHRNPVNFIRNGEEVGELEGYSCQLVVDEAIHWLDNERSQDKPFFLNIWFHEPHNPLGAPDELTTVYGGPEMDGALYSATIDNTDRAIARLLEKLKTIGAPEDTLIIYASDNGSLRRDRVGDLRGKKGQNWEGGIRVPGIFSWPGHISTAKVETTPAGLVDLLPTVCGLLEIDPPTVHLDGADLSAVLTGNPESFVRHQPLFWHLQKSVPIVAMRDGDWSLLAEPDYELPTDNKFNEAWIPAIRNGGYKNYQLFNLKTDPSQEHDLSAELPERVERMKKQLLEINASIMADGTDWNADLNPTKPNIILIMADDLGYECVGANGESEYSTPALDRLAETGMRFEHCYSQPLCTPSRVKLMTGISNVRNYIDFGIMDPQATTFGSLMKEAGYATAIAGKWQLGTDPAQLEKFGFDEYCLWQLEMKGSRYNDLACLQLNTGEKLSGGYGPDKVNAFVRDFITRHKDEPFFCYYPMLLPHAPFEPTPDSLTRDADKKSNFKDMVAYMDKMVGQVAEHLEKLGLRDNTLILFTSDNGTHGSITSRFNGQELKGGKGKMTDAGTRVPFIANWPAVIREASVGKELIEFSDFLPTLCDVAGATLPADLKIDGKSFYPLLNALSGSPRTTVHCWYSRDGTDPAKEWARNQRYKLYRNGSFYDLQNDSLEKKPLRIREQSDGVMAVHSLLQEELNRYALARPAHLVKADDLHKQGGN</sequence>
<dbReference type="Pfam" id="PF20434">
    <property type="entry name" value="BD-FAE"/>
    <property type="match status" value="1"/>
</dbReference>
<dbReference type="Proteomes" id="UP000478417">
    <property type="component" value="Unassembled WGS sequence"/>
</dbReference>
<keyword evidence="4" id="KW-0732">Signal</keyword>
<name>A0A6B2LY50_9BACT</name>
<dbReference type="InterPro" id="IPR017850">
    <property type="entry name" value="Alkaline_phosphatase_core_sf"/>
</dbReference>
<dbReference type="PROSITE" id="PS00523">
    <property type="entry name" value="SULFATASE_1"/>
    <property type="match status" value="2"/>
</dbReference>
<dbReference type="CDD" id="cd16151">
    <property type="entry name" value="sulfatase_like"/>
    <property type="match status" value="1"/>
</dbReference>
<organism evidence="10 11">
    <name type="scientific">Oceanipulchritudo coccoides</name>
    <dbReference type="NCBI Taxonomy" id="2706888"/>
    <lineage>
        <taxon>Bacteria</taxon>
        <taxon>Pseudomonadati</taxon>
        <taxon>Verrucomicrobiota</taxon>
        <taxon>Opitutia</taxon>
        <taxon>Puniceicoccales</taxon>
        <taxon>Oceanipulchritudinaceae</taxon>
        <taxon>Oceanipulchritudo</taxon>
    </lineage>
</organism>
<keyword evidence="11" id="KW-1185">Reference proteome</keyword>
<keyword evidence="6" id="KW-0106">Calcium</keyword>
<proteinExistence type="inferred from homology"/>
<dbReference type="Gene3D" id="3.40.50.1820">
    <property type="entry name" value="alpha/beta hydrolase"/>
    <property type="match status" value="1"/>
</dbReference>